<dbReference type="GO" id="GO:0004176">
    <property type="term" value="F:ATP-dependent peptidase activity"/>
    <property type="evidence" value="ECO:0007669"/>
    <property type="project" value="InterPro"/>
</dbReference>
<dbReference type="PANTHER" id="PTHR23076">
    <property type="entry name" value="METALLOPROTEASE M41 FTSH"/>
    <property type="match status" value="1"/>
</dbReference>
<name>A0A0G1XSI2_9BACT</name>
<dbReference type="GO" id="GO:0006508">
    <property type="term" value="P:proteolysis"/>
    <property type="evidence" value="ECO:0007669"/>
    <property type="project" value="UniProtKB-KW"/>
</dbReference>
<dbReference type="EMBL" id="LCPV01000057">
    <property type="protein sequence ID" value="KKW05547.1"/>
    <property type="molecule type" value="Genomic_DNA"/>
</dbReference>
<proteinExistence type="predicted"/>
<gene>
    <name evidence="2" type="ORF">UY39_C0057G0009</name>
</gene>
<keyword evidence="2" id="KW-0482">Metalloprotease</keyword>
<dbReference type="Pfam" id="PF01434">
    <property type="entry name" value="Peptidase_M41"/>
    <property type="match status" value="1"/>
</dbReference>
<dbReference type="PANTHER" id="PTHR23076:SF97">
    <property type="entry name" value="ATP-DEPENDENT ZINC METALLOPROTEASE YME1L1"/>
    <property type="match status" value="1"/>
</dbReference>
<dbReference type="Proteomes" id="UP000034589">
    <property type="component" value="Unassembled WGS sequence"/>
</dbReference>
<dbReference type="InterPro" id="IPR037219">
    <property type="entry name" value="Peptidase_M41-like"/>
</dbReference>
<dbReference type="Gene3D" id="1.20.58.760">
    <property type="entry name" value="Peptidase M41"/>
    <property type="match status" value="1"/>
</dbReference>
<dbReference type="InterPro" id="IPR000642">
    <property type="entry name" value="Peptidase_M41"/>
</dbReference>
<keyword evidence="2" id="KW-0378">Hydrolase</keyword>
<comment type="caution">
    <text evidence="2">The sequence shown here is derived from an EMBL/GenBank/DDBJ whole genome shotgun (WGS) entry which is preliminary data.</text>
</comment>
<protein>
    <submittedName>
        <fullName evidence="2">ATP-dependent zinc metalloprotease FtsH</fullName>
    </submittedName>
</protein>
<evidence type="ECO:0000259" key="1">
    <source>
        <dbReference type="Pfam" id="PF01434"/>
    </source>
</evidence>
<dbReference type="GO" id="GO:0005524">
    <property type="term" value="F:ATP binding"/>
    <property type="evidence" value="ECO:0007669"/>
    <property type="project" value="InterPro"/>
</dbReference>
<evidence type="ECO:0000313" key="3">
    <source>
        <dbReference type="Proteomes" id="UP000034589"/>
    </source>
</evidence>
<dbReference type="GO" id="GO:0030163">
    <property type="term" value="P:protein catabolic process"/>
    <property type="evidence" value="ECO:0007669"/>
    <property type="project" value="TreeGrafter"/>
</dbReference>
<organism evidence="2 3">
    <name type="scientific">Candidatus Kaiserbacteria bacterium GW2011_GWC2_49_12</name>
    <dbReference type="NCBI Taxonomy" id="1618675"/>
    <lineage>
        <taxon>Bacteria</taxon>
        <taxon>Candidatus Kaiseribacteriota</taxon>
    </lineage>
</organism>
<dbReference type="AlphaFoldDB" id="A0A0G1XSI2"/>
<dbReference type="GO" id="GO:0004222">
    <property type="term" value="F:metalloendopeptidase activity"/>
    <property type="evidence" value="ECO:0007669"/>
    <property type="project" value="InterPro"/>
</dbReference>
<dbReference type="GO" id="GO:0005886">
    <property type="term" value="C:plasma membrane"/>
    <property type="evidence" value="ECO:0007669"/>
    <property type="project" value="TreeGrafter"/>
</dbReference>
<feature type="domain" description="Peptidase M41" evidence="1">
    <location>
        <begin position="10"/>
        <end position="70"/>
    </location>
</feature>
<dbReference type="SUPFAM" id="SSF140990">
    <property type="entry name" value="FtsH protease domain-like"/>
    <property type="match status" value="1"/>
</dbReference>
<sequence length="90" mass="10058">MACLMSLEGVESNEQSEEVAARVDAEVKKIIEGAHKIAEAVLKKHRKVLDAIAKKLIEVENLERDDFEKILIANGITPKKKEDIEHQPLA</sequence>
<reference evidence="2 3" key="1">
    <citation type="journal article" date="2015" name="Nature">
        <title>rRNA introns, odd ribosomes, and small enigmatic genomes across a large radiation of phyla.</title>
        <authorList>
            <person name="Brown C.T."/>
            <person name="Hug L.A."/>
            <person name="Thomas B.C."/>
            <person name="Sharon I."/>
            <person name="Castelle C.J."/>
            <person name="Singh A."/>
            <person name="Wilkins M.J."/>
            <person name="Williams K.H."/>
            <person name="Banfield J.F."/>
        </authorList>
    </citation>
    <scope>NUCLEOTIDE SEQUENCE [LARGE SCALE GENOMIC DNA]</scope>
</reference>
<keyword evidence="2" id="KW-0645">Protease</keyword>
<accession>A0A0G1XSI2</accession>
<evidence type="ECO:0000313" key="2">
    <source>
        <dbReference type="EMBL" id="KKW05547.1"/>
    </source>
</evidence>